<dbReference type="KEGG" id="lins:G7067_03525"/>
<protein>
    <submittedName>
        <fullName evidence="1">Uncharacterized protein</fullName>
    </submittedName>
</protein>
<organism evidence="1 2">
    <name type="scientific">Leucobacter insecticola</name>
    <dbReference type="NCBI Taxonomy" id="2714934"/>
    <lineage>
        <taxon>Bacteria</taxon>
        <taxon>Bacillati</taxon>
        <taxon>Actinomycetota</taxon>
        <taxon>Actinomycetes</taxon>
        <taxon>Micrococcales</taxon>
        <taxon>Microbacteriaceae</taxon>
        <taxon>Leucobacter</taxon>
    </lineage>
</organism>
<evidence type="ECO:0000313" key="2">
    <source>
        <dbReference type="Proteomes" id="UP000501387"/>
    </source>
</evidence>
<dbReference type="AlphaFoldDB" id="A0A6G8FGQ8"/>
<proteinExistence type="predicted"/>
<dbReference type="Proteomes" id="UP000501387">
    <property type="component" value="Chromosome"/>
</dbReference>
<dbReference type="EMBL" id="CP049934">
    <property type="protein sequence ID" value="QIM15696.1"/>
    <property type="molecule type" value="Genomic_DNA"/>
</dbReference>
<reference evidence="1 2" key="1">
    <citation type="submission" date="2020-03" db="EMBL/GenBank/DDBJ databases">
        <title>Leucobacter sp. nov., isolated from beetles.</title>
        <authorList>
            <person name="Hyun D.-W."/>
            <person name="Bae J.-W."/>
        </authorList>
    </citation>
    <scope>NUCLEOTIDE SEQUENCE [LARGE SCALE GENOMIC DNA]</scope>
    <source>
        <strain evidence="1 2">HDW9B</strain>
    </source>
</reference>
<name>A0A6G8FGQ8_9MICO</name>
<gene>
    <name evidence="1" type="ORF">G7067_03525</name>
</gene>
<accession>A0A6G8FGQ8</accession>
<dbReference type="RefSeq" id="WP_166322026.1">
    <property type="nucleotide sequence ID" value="NZ_CP049934.1"/>
</dbReference>
<keyword evidence="2" id="KW-1185">Reference proteome</keyword>
<sequence length="73" mass="8131">MSPSWSSSVVWGERFAISSLEATNRTYEAELQIAVISLDAPVDPNYPTLTVRTSRYTPDRELVRAVLDSIGDE</sequence>
<evidence type="ECO:0000313" key="1">
    <source>
        <dbReference type="EMBL" id="QIM15696.1"/>
    </source>
</evidence>